<comment type="caution">
    <text evidence="2">The sequence shown here is derived from an EMBL/GenBank/DDBJ whole genome shotgun (WGS) entry which is preliminary data.</text>
</comment>
<feature type="transmembrane region" description="Helical" evidence="1">
    <location>
        <begin position="114"/>
        <end position="135"/>
    </location>
</feature>
<organism evidence="2 3">
    <name type="scientific">Slackia equolifaciens</name>
    <dbReference type="NCBI Taxonomy" id="498718"/>
    <lineage>
        <taxon>Bacteria</taxon>
        <taxon>Bacillati</taxon>
        <taxon>Actinomycetota</taxon>
        <taxon>Coriobacteriia</taxon>
        <taxon>Eggerthellales</taxon>
        <taxon>Eggerthellaceae</taxon>
        <taxon>Slackia</taxon>
    </lineage>
</organism>
<proteinExistence type="predicted"/>
<gene>
    <name evidence="2" type="ORF">K8U77_09200</name>
</gene>
<dbReference type="Proteomes" id="UP000786989">
    <property type="component" value="Unassembled WGS sequence"/>
</dbReference>
<protein>
    <submittedName>
        <fullName evidence="2">Uncharacterized protein</fullName>
    </submittedName>
</protein>
<feature type="transmembrane region" description="Helical" evidence="1">
    <location>
        <begin position="12"/>
        <end position="37"/>
    </location>
</feature>
<sequence>MSGARKALKVISVIMIVVAVLEILAGLMVVFGASFVVGQQSASVDGITVDVGASLQAVGVMAAVSGVVSVIVGILGVRGANRPEKIGPFKVVSCIGLVLCVAQFLMYLATDQMASYGVGGALSLVVQIVIVCLAFKVAAEK</sequence>
<accession>A0A9D3A235</accession>
<reference evidence="2" key="2">
    <citation type="submission" date="2021-09" db="EMBL/GenBank/DDBJ databases">
        <authorList>
            <person name="Gilroy R."/>
        </authorList>
    </citation>
    <scope>NUCLEOTIDE SEQUENCE</scope>
    <source>
        <strain evidence="2">ChiGjej6B6-11269</strain>
    </source>
</reference>
<keyword evidence="1" id="KW-0812">Transmembrane</keyword>
<feature type="transmembrane region" description="Helical" evidence="1">
    <location>
        <begin position="57"/>
        <end position="77"/>
    </location>
</feature>
<dbReference type="AlphaFoldDB" id="A0A9D3A235"/>
<keyword evidence="1" id="KW-0472">Membrane</keyword>
<dbReference type="EMBL" id="DYWI01000180">
    <property type="protein sequence ID" value="HJF66271.1"/>
    <property type="molecule type" value="Genomic_DNA"/>
</dbReference>
<evidence type="ECO:0000313" key="2">
    <source>
        <dbReference type="EMBL" id="HJF66271.1"/>
    </source>
</evidence>
<evidence type="ECO:0000313" key="3">
    <source>
        <dbReference type="Proteomes" id="UP000786989"/>
    </source>
</evidence>
<name>A0A9D3A235_9ACTN</name>
<evidence type="ECO:0000256" key="1">
    <source>
        <dbReference type="SAM" id="Phobius"/>
    </source>
</evidence>
<reference evidence="2" key="1">
    <citation type="journal article" date="2021" name="PeerJ">
        <title>Extensive microbial diversity within the chicken gut microbiome revealed by metagenomics and culture.</title>
        <authorList>
            <person name="Gilroy R."/>
            <person name="Ravi A."/>
            <person name="Getino M."/>
            <person name="Pursley I."/>
            <person name="Horton D.L."/>
            <person name="Alikhan N.F."/>
            <person name="Baker D."/>
            <person name="Gharbi K."/>
            <person name="Hall N."/>
            <person name="Watson M."/>
            <person name="Adriaenssens E.M."/>
            <person name="Foster-Nyarko E."/>
            <person name="Jarju S."/>
            <person name="Secka A."/>
            <person name="Antonio M."/>
            <person name="Oren A."/>
            <person name="Chaudhuri R.R."/>
            <person name="La Ragione R."/>
            <person name="Hildebrand F."/>
            <person name="Pallen M.J."/>
        </authorList>
    </citation>
    <scope>NUCLEOTIDE SEQUENCE</scope>
    <source>
        <strain evidence="2">ChiGjej6B6-11269</strain>
    </source>
</reference>
<keyword evidence="1" id="KW-1133">Transmembrane helix</keyword>
<feature type="transmembrane region" description="Helical" evidence="1">
    <location>
        <begin position="89"/>
        <end position="108"/>
    </location>
</feature>